<evidence type="ECO:0000313" key="2">
    <source>
        <dbReference type="Proteomes" id="UP000186268"/>
    </source>
</evidence>
<gene>
    <name evidence="1" type="ORF">Xedl_00131</name>
</gene>
<accession>A0A1Q5TZK3</accession>
<dbReference type="RefSeq" id="WP_074022144.1">
    <property type="nucleotide sequence ID" value="NZ_CAWNAG010000001.1"/>
</dbReference>
<protein>
    <submittedName>
        <fullName evidence="1">Uncharacterized protein</fullName>
    </submittedName>
</protein>
<proteinExistence type="predicted"/>
<dbReference type="EMBL" id="MKGQ01000001">
    <property type="protein sequence ID" value="OKP05650.1"/>
    <property type="molecule type" value="Genomic_DNA"/>
</dbReference>
<keyword evidence="2" id="KW-1185">Reference proteome</keyword>
<dbReference type="Proteomes" id="UP000186268">
    <property type="component" value="Unassembled WGS sequence"/>
</dbReference>
<sequence length="522" mass="57553">MPSNNQKITVTTDKGTDLSKNPTLISDQDLKLTINLSGGAKDFKDTDTITLNPTDDWITVIREGQVTIMPTHASVEVFIKVSKDKKFFNTSQSFTVKTSNTGYKPQSFSYKVSDINSDTLSLTTDKFYIETPSGENKPDLTNPNKVKITTTVKNSSGAAIPNLSVNISANSLDSLLTIALMDAKGHPLQINTNNFEKHQQVTLITDSQGNLEFYAFPQKGQSAVLAFYSSIEGLSIERKSKNPLFILDLVGAEFEEHLTAPDIGELLGDALKPLDNEEDFHIKIPSYDGIKTTDFILYLVNGNVVGSYVTISDLSNLDNYSYQLPYSIFSVSKENEFSYIIARENSNIRYSDSLIVNYVGYQYGPPDSDKNRVFDLPKIYSSYGINPESILNPGYGINFTTINQYRFNGGDTLYVEIEADSADNQKVNPGDTVAIEVFIKSSNRGDISYNKTIQLPKATSPATTSKGHIPIPISITGDVDSRISGGSAVIYILYYKVDVDNVKYSHNWQGYIDTVLPGGGIN</sequence>
<name>A0A1Q5TZK3_9GAMM</name>
<organism evidence="1 2">
    <name type="scientific">Xenorhabdus eapokensis</name>
    <dbReference type="NCBI Taxonomy" id="1873482"/>
    <lineage>
        <taxon>Bacteria</taxon>
        <taxon>Pseudomonadati</taxon>
        <taxon>Pseudomonadota</taxon>
        <taxon>Gammaproteobacteria</taxon>
        <taxon>Enterobacterales</taxon>
        <taxon>Morganellaceae</taxon>
        <taxon>Xenorhabdus</taxon>
    </lineage>
</organism>
<evidence type="ECO:0000313" key="1">
    <source>
        <dbReference type="EMBL" id="OKP05650.1"/>
    </source>
</evidence>
<comment type="caution">
    <text evidence="1">The sequence shown here is derived from an EMBL/GenBank/DDBJ whole genome shotgun (WGS) entry which is preliminary data.</text>
</comment>
<reference evidence="1 2" key="1">
    <citation type="submission" date="2016-09" db="EMBL/GenBank/DDBJ databases">
        <title>Xenorhabdus thuongxuanensis sp. nov. and Xenorhabdus eapokensis sp. nov., isolated from Steinernema species.</title>
        <authorList>
            <person name="Kaempfer P."/>
            <person name="Tobias N.J."/>
            <person name="Phan Ke L."/>
            <person name="Bode H.B."/>
            <person name="Glaeser S.P."/>
        </authorList>
    </citation>
    <scope>NUCLEOTIDE SEQUENCE [LARGE SCALE GENOMIC DNA]</scope>
    <source>
        <strain evidence="1 2">DL20</strain>
    </source>
</reference>
<dbReference type="AlphaFoldDB" id="A0A1Q5TZK3"/>
<dbReference type="OrthoDB" id="6438188at2"/>